<evidence type="ECO:0000313" key="1">
    <source>
        <dbReference type="EMBL" id="MFD2162261.1"/>
    </source>
</evidence>
<gene>
    <name evidence="1" type="ORF">ACFSJU_07640</name>
</gene>
<organism evidence="1 2">
    <name type="scientific">Paradesertivirga mongoliensis</name>
    <dbReference type="NCBI Taxonomy" id="2100740"/>
    <lineage>
        <taxon>Bacteria</taxon>
        <taxon>Pseudomonadati</taxon>
        <taxon>Bacteroidota</taxon>
        <taxon>Sphingobacteriia</taxon>
        <taxon>Sphingobacteriales</taxon>
        <taxon>Sphingobacteriaceae</taxon>
        <taxon>Paradesertivirga</taxon>
    </lineage>
</organism>
<dbReference type="EMBL" id="JBHUHZ010000001">
    <property type="protein sequence ID" value="MFD2162261.1"/>
    <property type="molecule type" value="Genomic_DNA"/>
</dbReference>
<comment type="caution">
    <text evidence="1">The sequence shown here is derived from an EMBL/GenBank/DDBJ whole genome shotgun (WGS) entry which is preliminary data.</text>
</comment>
<accession>A0ABW4ZKF1</accession>
<reference evidence="2" key="1">
    <citation type="journal article" date="2019" name="Int. J. Syst. Evol. Microbiol.">
        <title>The Global Catalogue of Microorganisms (GCM) 10K type strain sequencing project: providing services to taxonomists for standard genome sequencing and annotation.</title>
        <authorList>
            <consortium name="The Broad Institute Genomics Platform"/>
            <consortium name="The Broad Institute Genome Sequencing Center for Infectious Disease"/>
            <person name="Wu L."/>
            <person name="Ma J."/>
        </authorList>
    </citation>
    <scope>NUCLEOTIDE SEQUENCE [LARGE SCALE GENOMIC DNA]</scope>
    <source>
        <strain evidence="2">KCTC 42217</strain>
    </source>
</reference>
<protein>
    <submittedName>
        <fullName evidence="1">Uncharacterized protein</fullName>
    </submittedName>
</protein>
<dbReference type="Proteomes" id="UP001597387">
    <property type="component" value="Unassembled WGS sequence"/>
</dbReference>
<evidence type="ECO:0000313" key="2">
    <source>
        <dbReference type="Proteomes" id="UP001597387"/>
    </source>
</evidence>
<name>A0ABW4ZKF1_9SPHI</name>
<proteinExistence type="predicted"/>
<dbReference type="RefSeq" id="WP_255903966.1">
    <property type="nucleotide sequence ID" value="NZ_JAFMZO010000003.1"/>
</dbReference>
<keyword evidence="2" id="KW-1185">Reference proteome</keyword>
<sequence>MMLGVFDFYKQEEVEALQILPDREQYTLNIPDMSKKFNVSSEPVWQWLDRKWDYSVPEDSTVVTNINALLGHTITEVMRWKNDAWEMFAGAGPDVEEKDMRVVSLGTILGIDPTVSPATNLDIGKGLWRDSLDSDWSNWG</sequence>